<name>A0A9D4K636_DREPO</name>
<keyword evidence="2" id="KW-1185">Reference proteome</keyword>
<reference evidence="1" key="1">
    <citation type="journal article" date="2019" name="bioRxiv">
        <title>The Genome of the Zebra Mussel, Dreissena polymorpha: A Resource for Invasive Species Research.</title>
        <authorList>
            <person name="McCartney M.A."/>
            <person name="Auch B."/>
            <person name="Kono T."/>
            <person name="Mallez S."/>
            <person name="Zhang Y."/>
            <person name="Obille A."/>
            <person name="Becker A."/>
            <person name="Abrahante J.E."/>
            <person name="Garbe J."/>
            <person name="Badalamenti J.P."/>
            <person name="Herman A."/>
            <person name="Mangelson H."/>
            <person name="Liachko I."/>
            <person name="Sullivan S."/>
            <person name="Sone E.D."/>
            <person name="Koren S."/>
            <person name="Silverstein K.A.T."/>
            <person name="Beckman K.B."/>
            <person name="Gohl D.M."/>
        </authorList>
    </citation>
    <scope>NUCLEOTIDE SEQUENCE</scope>
    <source>
        <strain evidence="1">Duluth1</strain>
        <tissue evidence="1">Whole animal</tissue>
    </source>
</reference>
<dbReference type="Proteomes" id="UP000828390">
    <property type="component" value="Unassembled WGS sequence"/>
</dbReference>
<dbReference type="EMBL" id="JAIWYP010000004">
    <property type="protein sequence ID" value="KAH3833765.1"/>
    <property type="molecule type" value="Genomic_DNA"/>
</dbReference>
<reference evidence="1" key="2">
    <citation type="submission" date="2020-11" db="EMBL/GenBank/DDBJ databases">
        <authorList>
            <person name="McCartney M.A."/>
            <person name="Auch B."/>
            <person name="Kono T."/>
            <person name="Mallez S."/>
            <person name="Becker A."/>
            <person name="Gohl D.M."/>
            <person name="Silverstein K.A.T."/>
            <person name="Koren S."/>
            <person name="Bechman K.B."/>
            <person name="Herman A."/>
            <person name="Abrahante J.E."/>
            <person name="Garbe J."/>
        </authorList>
    </citation>
    <scope>NUCLEOTIDE SEQUENCE</scope>
    <source>
        <strain evidence="1">Duluth1</strain>
        <tissue evidence="1">Whole animal</tissue>
    </source>
</reference>
<organism evidence="1 2">
    <name type="scientific">Dreissena polymorpha</name>
    <name type="common">Zebra mussel</name>
    <name type="synonym">Mytilus polymorpha</name>
    <dbReference type="NCBI Taxonomy" id="45954"/>
    <lineage>
        <taxon>Eukaryota</taxon>
        <taxon>Metazoa</taxon>
        <taxon>Spiralia</taxon>
        <taxon>Lophotrochozoa</taxon>
        <taxon>Mollusca</taxon>
        <taxon>Bivalvia</taxon>
        <taxon>Autobranchia</taxon>
        <taxon>Heteroconchia</taxon>
        <taxon>Euheterodonta</taxon>
        <taxon>Imparidentia</taxon>
        <taxon>Neoheterodontei</taxon>
        <taxon>Myida</taxon>
        <taxon>Dreissenoidea</taxon>
        <taxon>Dreissenidae</taxon>
        <taxon>Dreissena</taxon>
    </lineage>
</organism>
<sequence>MVSDSLNALKSFALTQNLWMKVSTEKLKIMVNSTNNNCKHHHEQQDVDCPRMEPVPLMLDEELPWKVQ</sequence>
<gene>
    <name evidence="1" type="ORF">DPMN_107081</name>
</gene>
<protein>
    <submittedName>
        <fullName evidence="1">Uncharacterized protein</fullName>
    </submittedName>
</protein>
<evidence type="ECO:0000313" key="1">
    <source>
        <dbReference type="EMBL" id="KAH3833765.1"/>
    </source>
</evidence>
<accession>A0A9D4K636</accession>
<comment type="caution">
    <text evidence="1">The sequence shown here is derived from an EMBL/GenBank/DDBJ whole genome shotgun (WGS) entry which is preliminary data.</text>
</comment>
<dbReference type="AlphaFoldDB" id="A0A9D4K636"/>
<proteinExistence type="predicted"/>
<evidence type="ECO:0000313" key="2">
    <source>
        <dbReference type="Proteomes" id="UP000828390"/>
    </source>
</evidence>